<dbReference type="Proteomes" id="UP000594621">
    <property type="component" value="Chromosome"/>
</dbReference>
<dbReference type="Pfam" id="PF04392">
    <property type="entry name" value="ABC_sub_bind"/>
    <property type="match status" value="1"/>
</dbReference>
<sequence>MNRREFVTIVGSAALALPGRGHAQVHAKVPKVGMLWHAGSAEEEGAYFSSLTEGFKSLGYVEGRTILFEHRYAHEQYDRFPALAQELVDLKVDVVMASILPAARAAELATKTIPIVFVIVADPVGSGLAESLAHPGGNLTGMSNVTEDLTAKRVQIFRDAVPELKRMGLIVHPGGQSPQRVFDEYRAAAKGLGIETVVLEARTPADLDAAMERAGTQRLDAVATAPDSMIFNSRSRLADLALRYRLPYMGANLDAATAGALLAYGPNHADIFRRSAAVVDKILKGEKPGDIPVQLPVTFNLRLNLQTAKKLGLSIPPLLLARADELIE</sequence>
<dbReference type="Gene3D" id="3.40.50.2300">
    <property type="match status" value="2"/>
</dbReference>
<gene>
    <name evidence="1" type="ORF">IC761_18860</name>
</gene>
<dbReference type="PANTHER" id="PTHR35271">
    <property type="entry name" value="ABC TRANSPORTER, SUBSTRATE-BINDING LIPOPROTEIN-RELATED"/>
    <property type="match status" value="1"/>
</dbReference>
<dbReference type="PANTHER" id="PTHR35271:SF1">
    <property type="entry name" value="ABC TRANSPORTER, SUBSTRATE-BINDING LIPOPROTEIN"/>
    <property type="match status" value="1"/>
</dbReference>
<dbReference type="RefSeq" id="WP_195798156.1">
    <property type="nucleotide sequence ID" value="NZ_CP061379.1"/>
</dbReference>
<dbReference type="InterPro" id="IPR028082">
    <property type="entry name" value="Peripla_BP_I"/>
</dbReference>
<keyword evidence="2" id="KW-1185">Reference proteome</keyword>
<dbReference type="SUPFAM" id="SSF53822">
    <property type="entry name" value="Periplasmic binding protein-like I"/>
    <property type="match status" value="1"/>
</dbReference>
<organism evidence="1 2">
    <name type="scientific">Bradyrhizobium commune</name>
    <dbReference type="NCBI Taxonomy" id="83627"/>
    <lineage>
        <taxon>Bacteria</taxon>
        <taxon>Pseudomonadati</taxon>
        <taxon>Pseudomonadota</taxon>
        <taxon>Alphaproteobacteria</taxon>
        <taxon>Hyphomicrobiales</taxon>
        <taxon>Nitrobacteraceae</taxon>
        <taxon>Bradyrhizobium</taxon>
    </lineage>
</organism>
<dbReference type="KEGG" id="bcou:IC761_18860"/>
<dbReference type="InterPro" id="IPR007487">
    <property type="entry name" value="ABC_transpt-TYRBP-like"/>
</dbReference>
<dbReference type="EMBL" id="CP061379">
    <property type="protein sequence ID" value="QPF88603.1"/>
    <property type="molecule type" value="Genomic_DNA"/>
</dbReference>
<evidence type="ECO:0000313" key="2">
    <source>
        <dbReference type="Proteomes" id="UP000594621"/>
    </source>
</evidence>
<proteinExistence type="predicted"/>
<evidence type="ECO:0000313" key="1">
    <source>
        <dbReference type="EMBL" id="QPF88603.1"/>
    </source>
</evidence>
<protein>
    <submittedName>
        <fullName evidence="1">ABC transporter substrate-binding protein</fullName>
    </submittedName>
</protein>
<accession>A0A7S9GWR3</accession>
<name>A0A7S9GWR3_9BRAD</name>
<dbReference type="CDD" id="cd06325">
    <property type="entry name" value="PBP1_ABC_unchar_transporter"/>
    <property type="match status" value="1"/>
</dbReference>
<reference evidence="1 2" key="1">
    <citation type="submission" date="2020-09" db="EMBL/GenBank/DDBJ databases">
        <title>Complete genomes of bradyrhizobia occurring on native shrubby legumes in Australia.</title>
        <authorList>
            <person name="Lafay B."/>
        </authorList>
    </citation>
    <scope>NUCLEOTIDE SEQUENCE [LARGE SCALE GENOMIC DNA]</scope>
    <source>
        <strain evidence="1 2">BDV5040</strain>
    </source>
</reference>
<dbReference type="AlphaFoldDB" id="A0A7S9GWR3"/>